<evidence type="ECO:0000256" key="15">
    <source>
        <dbReference type="ARBA" id="ARBA00073691"/>
    </source>
</evidence>
<evidence type="ECO:0000256" key="10">
    <source>
        <dbReference type="ARBA" id="ARBA00023180"/>
    </source>
</evidence>
<evidence type="ECO:0000256" key="5">
    <source>
        <dbReference type="ARBA" id="ARBA00022670"/>
    </source>
</evidence>
<evidence type="ECO:0000256" key="8">
    <source>
        <dbReference type="ARBA" id="ARBA00023145"/>
    </source>
</evidence>
<comment type="subunit">
    <text evidence="3">Homodimer.</text>
</comment>
<evidence type="ECO:0000256" key="14">
    <source>
        <dbReference type="ARBA" id="ARBA00066456"/>
    </source>
</evidence>
<organism evidence="19">
    <name type="scientific">Hirondellea gigas</name>
    <dbReference type="NCBI Taxonomy" id="1518452"/>
    <lineage>
        <taxon>Eukaryota</taxon>
        <taxon>Metazoa</taxon>
        <taxon>Ecdysozoa</taxon>
        <taxon>Arthropoda</taxon>
        <taxon>Crustacea</taxon>
        <taxon>Multicrustacea</taxon>
        <taxon>Malacostraca</taxon>
        <taxon>Eumalacostraca</taxon>
        <taxon>Peracarida</taxon>
        <taxon>Amphipoda</taxon>
        <taxon>Amphilochidea</taxon>
        <taxon>Lysianassida</taxon>
        <taxon>Lysianassidira</taxon>
        <taxon>Lysianassoidea</taxon>
        <taxon>Lysianassidae</taxon>
        <taxon>Hirondellea</taxon>
    </lineage>
</organism>
<evidence type="ECO:0000256" key="3">
    <source>
        <dbReference type="ARBA" id="ARBA00011738"/>
    </source>
</evidence>
<comment type="similarity">
    <text evidence="2">Belongs to the peptidase S28 family.</text>
</comment>
<dbReference type="Gene3D" id="3.40.50.1820">
    <property type="entry name" value="alpha/beta hydrolase"/>
    <property type="match status" value="1"/>
</dbReference>
<proteinExistence type="evidence at transcript level"/>
<protein>
    <recommendedName>
        <fullName evidence="15">Lysosomal Pro-X carboxypeptidase</fullName>
        <ecNumber evidence="14">3.4.16.2</ecNumber>
    </recommendedName>
    <alternativeName>
        <fullName evidence="17">Proline carboxypeptidase</fullName>
    </alternativeName>
    <alternativeName>
        <fullName evidence="16">Prolylcarboxypeptidase</fullName>
    </alternativeName>
</protein>
<dbReference type="Gene3D" id="1.20.120.980">
    <property type="entry name" value="Serine carboxypeptidase S28, SKS domain"/>
    <property type="match status" value="1"/>
</dbReference>
<evidence type="ECO:0000313" key="19">
    <source>
        <dbReference type="EMBL" id="LAB67225.1"/>
    </source>
</evidence>
<dbReference type="EC" id="3.4.16.2" evidence="14"/>
<feature type="signal peptide" evidence="18">
    <location>
        <begin position="1"/>
        <end position="20"/>
    </location>
</feature>
<dbReference type="Pfam" id="PF05577">
    <property type="entry name" value="Peptidase_S28"/>
    <property type="match status" value="1"/>
</dbReference>
<dbReference type="GO" id="GO:0008239">
    <property type="term" value="F:dipeptidyl-peptidase activity"/>
    <property type="evidence" value="ECO:0007669"/>
    <property type="project" value="TreeGrafter"/>
</dbReference>
<dbReference type="AlphaFoldDB" id="A0A2P2HZL6"/>
<keyword evidence="11" id="KW-0458">Lysosome</keyword>
<evidence type="ECO:0000256" key="12">
    <source>
        <dbReference type="ARBA" id="ARBA00052013"/>
    </source>
</evidence>
<evidence type="ECO:0000256" key="6">
    <source>
        <dbReference type="ARBA" id="ARBA00022729"/>
    </source>
</evidence>
<keyword evidence="4 19" id="KW-0121">Carboxypeptidase</keyword>
<dbReference type="GO" id="GO:0005764">
    <property type="term" value="C:lysosome"/>
    <property type="evidence" value="ECO:0007669"/>
    <property type="project" value="UniProtKB-SubCell"/>
</dbReference>
<evidence type="ECO:0000256" key="4">
    <source>
        <dbReference type="ARBA" id="ARBA00022645"/>
    </source>
</evidence>
<evidence type="ECO:0000256" key="11">
    <source>
        <dbReference type="ARBA" id="ARBA00023228"/>
    </source>
</evidence>
<dbReference type="InterPro" id="IPR029058">
    <property type="entry name" value="AB_hydrolase_fold"/>
</dbReference>
<evidence type="ECO:0000256" key="1">
    <source>
        <dbReference type="ARBA" id="ARBA00004371"/>
    </source>
</evidence>
<keyword evidence="8" id="KW-0865">Zymogen</keyword>
<dbReference type="InterPro" id="IPR008758">
    <property type="entry name" value="Peptidase_S28"/>
</dbReference>
<evidence type="ECO:0000256" key="9">
    <source>
        <dbReference type="ARBA" id="ARBA00023157"/>
    </source>
</evidence>
<feature type="chain" id="PRO_5015161870" description="Lysosomal Pro-X carboxypeptidase" evidence="18">
    <location>
        <begin position="21"/>
        <end position="543"/>
    </location>
</feature>
<keyword evidence="5" id="KW-0645">Protease</keyword>
<evidence type="ECO:0000256" key="18">
    <source>
        <dbReference type="SAM" id="SignalP"/>
    </source>
</evidence>
<accession>A0A2P2HZL6</accession>
<evidence type="ECO:0000256" key="17">
    <source>
        <dbReference type="ARBA" id="ARBA00076608"/>
    </source>
</evidence>
<evidence type="ECO:0000256" key="2">
    <source>
        <dbReference type="ARBA" id="ARBA00011079"/>
    </source>
</evidence>
<evidence type="ECO:0000256" key="16">
    <source>
        <dbReference type="ARBA" id="ARBA00076475"/>
    </source>
</evidence>
<evidence type="ECO:0000256" key="13">
    <source>
        <dbReference type="ARBA" id="ARBA00059701"/>
    </source>
</evidence>
<dbReference type="PANTHER" id="PTHR11010">
    <property type="entry name" value="PROTEASE S28 PRO-X CARBOXYPEPTIDASE-RELATED"/>
    <property type="match status" value="1"/>
</dbReference>
<comment type="subcellular location">
    <subcellularLocation>
        <location evidence="1">Lysosome</location>
    </subcellularLocation>
</comment>
<comment type="function">
    <text evidence="13">Cleaves C-terminal amino acids linked to proline in peptides such as angiotensin II, III and des-Arg9-bradykinin. This cleavage occurs at acidic pH, but enzymatic activity is retained with some substrates at neutral pH.</text>
</comment>
<dbReference type="PANTHER" id="PTHR11010:SF38">
    <property type="entry name" value="LYSOSOMAL PRO-X CARBOXYPEPTIDASE"/>
    <property type="match status" value="1"/>
</dbReference>
<dbReference type="SUPFAM" id="SSF53474">
    <property type="entry name" value="alpha/beta-Hydrolases"/>
    <property type="match status" value="1"/>
</dbReference>
<dbReference type="InterPro" id="IPR042269">
    <property type="entry name" value="Ser_carbopepase_S28_SKS"/>
</dbReference>
<dbReference type="GO" id="GO:0004185">
    <property type="term" value="F:serine-type carboxypeptidase activity"/>
    <property type="evidence" value="ECO:0007669"/>
    <property type="project" value="UniProtKB-EC"/>
</dbReference>
<comment type="catalytic activity">
    <reaction evidence="12">
        <text>Cleavage of a -Pro-|-Xaa bond to release a C-terminal amino acid.</text>
        <dbReference type="EC" id="3.4.16.2"/>
    </reaction>
</comment>
<keyword evidence="9" id="KW-1015">Disulfide bond</keyword>
<name>A0A2P2HZL6_9CRUS</name>
<evidence type="ECO:0000256" key="7">
    <source>
        <dbReference type="ARBA" id="ARBA00022801"/>
    </source>
</evidence>
<keyword evidence="6 18" id="KW-0732">Signal</keyword>
<sequence length="543" mass="61262">MKSLHLLVVLASVCIGCSLSLPAWYTELRYKSDVQIVLRGNANVVPKDVNVASVDVKAAHPGNVDVISRYDEVIENNFDQNKQSTMVNVTYITHAFAQQVDHFNYGIQSKMFMQKYLVNTDYWNRTGGPIFFYTGNEGAIELFAQNTGFMFEIAPQFGAMVVFAEHRFYGSSIPFGKKGYTHKQYYQYQSSMQALADYAELITFMKQQYEHAEHSPVVVFGGSYGGMLAAWMRIKYPNIVQGAIAASAPVAQFTGLTPCNKFSEIVTSTFAKESKECVTIIRKSWAAIDSVAATAKGREWLSKEWKLCSPLVSKENVTALKDYLSDVWVNLAMADYPYMANFLAPLPAYPVMAVCQPMKLYRDAPQTILQEVFKGLSVYFNYTTTAKCLQYKDAMPTSLDDNGWDLQSCTEMVMPLCSDGKKDFFEPKPWDMKKFDEACYKRWAVHPEAKKMEMIYGGRNIPSASNIIFSNGLLDPWSSGGIVEDVNDSVLAVIIPEGAHHLDLRSSERADPQSVIEARTIHKENINKWISQYRRENPLPKKN</sequence>
<dbReference type="GO" id="GO:0006508">
    <property type="term" value="P:proteolysis"/>
    <property type="evidence" value="ECO:0007669"/>
    <property type="project" value="UniProtKB-KW"/>
</dbReference>
<dbReference type="FunFam" id="1.20.120.980:FF:000002">
    <property type="entry name" value="lysosomal Pro-X carboxypeptidase"/>
    <property type="match status" value="1"/>
</dbReference>
<keyword evidence="10" id="KW-0325">Glycoprotein</keyword>
<reference evidence="19" key="1">
    <citation type="journal article" date="2018" name="Biosci. Biotechnol. Biochem.">
        <title>Polysaccharide hydrolase of the hadal zone amphipods Hirondellea gigas.</title>
        <authorList>
            <person name="Kobayashi H."/>
            <person name="Nagahama T."/>
            <person name="Arai W."/>
            <person name="Sasagawa Y."/>
            <person name="Umeda M."/>
            <person name="Hayashi T."/>
            <person name="Nikaido I."/>
            <person name="Watanabe H."/>
            <person name="Oguri K."/>
            <person name="Kitazato H."/>
            <person name="Fujioka K."/>
            <person name="Kido Y."/>
            <person name="Takami H."/>
        </authorList>
    </citation>
    <scope>NUCLEOTIDE SEQUENCE</scope>
    <source>
        <tissue evidence="19">Whole body</tissue>
    </source>
</reference>
<dbReference type="EMBL" id="IACF01001531">
    <property type="protein sequence ID" value="LAB67225.1"/>
    <property type="molecule type" value="mRNA"/>
</dbReference>
<keyword evidence="7" id="KW-0378">Hydrolase</keyword>